<accession>A0AAP0NQR1</accession>
<sequence>MIIEMLKINGDWCADQSILKDAALAYYINLYTDKVTMGRPVLFTTTSYEAVLISQVAALQTSINSDEVRAVVFYMGALKALGSDGMNPYFYQSQILNGVTWVVQFVKWLLTYFLQVLFQGEATGQLSPNSEMHKS</sequence>
<proteinExistence type="predicted"/>
<evidence type="ECO:0000313" key="1">
    <source>
        <dbReference type="EMBL" id="KAK9114714.1"/>
    </source>
</evidence>
<dbReference type="AlphaFoldDB" id="A0AAP0NQR1"/>
<keyword evidence="2" id="KW-1185">Reference proteome</keyword>
<comment type="caution">
    <text evidence="1">The sequence shown here is derived from an EMBL/GenBank/DDBJ whole genome shotgun (WGS) entry which is preliminary data.</text>
</comment>
<organism evidence="1 2">
    <name type="scientific">Stephania yunnanensis</name>
    <dbReference type="NCBI Taxonomy" id="152371"/>
    <lineage>
        <taxon>Eukaryota</taxon>
        <taxon>Viridiplantae</taxon>
        <taxon>Streptophyta</taxon>
        <taxon>Embryophyta</taxon>
        <taxon>Tracheophyta</taxon>
        <taxon>Spermatophyta</taxon>
        <taxon>Magnoliopsida</taxon>
        <taxon>Ranunculales</taxon>
        <taxon>Menispermaceae</taxon>
        <taxon>Menispermoideae</taxon>
        <taxon>Cissampelideae</taxon>
        <taxon>Stephania</taxon>
    </lineage>
</organism>
<gene>
    <name evidence="1" type="ORF">Syun_021511</name>
</gene>
<reference evidence="1 2" key="1">
    <citation type="submission" date="2024-01" db="EMBL/GenBank/DDBJ databases">
        <title>Genome assemblies of Stephania.</title>
        <authorList>
            <person name="Yang L."/>
        </authorList>
    </citation>
    <scope>NUCLEOTIDE SEQUENCE [LARGE SCALE GENOMIC DNA]</scope>
    <source>
        <strain evidence="1">YNDBR</strain>
        <tissue evidence="1">Leaf</tissue>
    </source>
</reference>
<evidence type="ECO:0000313" key="2">
    <source>
        <dbReference type="Proteomes" id="UP001420932"/>
    </source>
</evidence>
<dbReference type="Proteomes" id="UP001420932">
    <property type="component" value="Unassembled WGS sequence"/>
</dbReference>
<protein>
    <submittedName>
        <fullName evidence="1">Uncharacterized protein</fullName>
    </submittedName>
</protein>
<dbReference type="EMBL" id="JBBNAF010000009">
    <property type="protein sequence ID" value="KAK9114714.1"/>
    <property type="molecule type" value="Genomic_DNA"/>
</dbReference>
<name>A0AAP0NQR1_9MAGN</name>